<evidence type="ECO:0000313" key="3">
    <source>
        <dbReference type="Proteomes" id="UP000054564"/>
    </source>
</evidence>
<protein>
    <submittedName>
        <fullName evidence="2">Uncharacterized protein</fullName>
    </submittedName>
</protein>
<comment type="caution">
    <text evidence="2">The sequence shown here is derived from an EMBL/GenBank/DDBJ whole genome shotgun (WGS) entry which is preliminary data.</text>
</comment>
<name>A0A0L0UP17_9BASI</name>
<dbReference type="AlphaFoldDB" id="A0A0L0UP17"/>
<proteinExistence type="predicted"/>
<reference evidence="3" key="1">
    <citation type="submission" date="2014-03" db="EMBL/GenBank/DDBJ databases">
        <title>The Genome Sequence of Puccinia striiformis f. sp. tritici PST-78.</title>
        <authorList>
            <consortium name="The Broad Institute Genome Sequencing Platform"/>
            <person name="Cuomo C."/>
            <person name="Hulbert S."/>
            <person name="Chen X."/>
            <person name="Walker B."/>
            <person name="Young S.K."/>
            <person name="Zeng Q."/>
            <person name="Gargeya S."/>
            <person name="Fitzgerald M."/>
            <person name="Haas B."/>
            <person name="Abouelleil A."/>
            <person name="Alvarado L."/>
            <person name="Arachchi H.M."/>
            <person name="Berlin A.M."/>
            <person name="Chapman S.B."/>
            <person name="Goldberg J."/>
            <person name="Griggs A."/>
            <person name="Gujja S."/>
            <person name="Hansen M."/>
            <person name="Howarth C."/>
            <person name="Imamovic A."/>
            <person name="Larimer J."/>
            <person name="McCowan C."/>
            <person name="Montmayeur A."/>
            <person name="Murphy C."/>
            <person name="Neiman D."/>
            <person name="Pearson M."/>
            <person name="Priest M."/>
            <person name="Roberts A."/>
            <person name="Saif S."/>
            <person name="Shea T."/>
            <person name="Sisk P."/>
            <person name="Sykes S."/>
            <person name="Wortman J."/>
            <person name="Nusbaum C."/>
            <person name="Birren B."/>
        </authorList>
    </citation>
    <scope>NUCLEOTIDE SEQUENCE [LARGE SCALE GENOMIC DNA]</scope>
    <source>
        <strain evidence="3">race PST-78</strain>
    </source>
</reference>
<feature type="compositionally biased region" description="Basic and acidic residues" evidence="1">
    <location>
        <begin position="110"/>
        <end position="119"/>
    </location>
</feature>
<evidence type="ECO:0000313" key="2">
    <source>
        <dbReference type="EMBL" id="KNE88701.1"/>
    </source>
</evidence>
<gene>
    <name evidence="2" type="ORF">PSTG_17883</name>
</gene>
<accession>A0A0L0UP17</accession>
<dbReference type="EMBL" id="AJIL01001095">
    <property type="protein sequence ID" value="KNE88701.1"/>
    <property type="molecule type" value="Genomic_DNA"/>
</dbReference>
<keyword evidence="3" id="KW-1185">Reference proteome</keyword>
<feature type="compositionally biased region" description="Basic and acidic residues" evidence="1">
    <location>
        <begin position="89"/>
        <end position="103"/>
    </location>
</feature>
<feature type="region of interest" description="Disordered" evidence="1">
    <location>
        <begin position="89"/>
        <end position="131"/>
    </location>
</feature>
<organism evidence="2 3">
    <name type="scientific">Puccinia striiformis f. sp. tritici PST-78</name>
    <dbReference type="NCBI Taxonomy" id="1165861"/>
    <lineage>
        <taxon>Eukaryota</taxon>
        <taxon>Fungi</taxon>
        <taxon>Dikarya</taxon>
        <taxon>Basidiomycota</taxon>
        <taxon>Pucciniomycotina</taxon>
        <taxon>Pucciniomycetes</taxon>
        <taxon>Pucciniales</taxon>
        <taxon>Pucciniaceae</taxon>
        <taxon>Puccinia</taxon>
    </lineage>
</organism>
<evidence type="ECO:0000256" key="1">
    <source>
        <dbReference type="SAM" id="MobiDB-lite"/>
    </source>
</evidence>
<dbReference type="Proteomes" id="UP000054564">
    <property type="component" value="Unassembled WGS sequence"/>
</dbReference>
<sequence length="151" mass="17187">MVETFMQDKLKGRLDNHYESNAAHTGDNISGVGNNAVGQMGGTYQQYNQDIDGKVKDAGIQTNVKTTVLNNMNQTQDGMDQREDYVHNEKKDVDTQQTDRKNDFAGANKDFSEKHHAAELHQGNWNPMNAMKNDYKDYIEKSKDDLNNEKK</sequence>